<dbReference type="Proteomes" id="UP001205867">
    <property type="component" value="Unassembled WGS sequence"/>
</dbReference>
<comment type="function">
    <text evidence="9">Catalyzes the ATP-dependent phosphorylation of N-acetyl-L-glutamate.</text>
</comment>
<accession>A0AAP3EXX0</accession>
<dbReference type="GO" id="GO:0005737">
    <property type="term" value="C:cytoplasm"/>
    <property type="evidence" value="ECO:0007669"/>
    <property type="project" value="UniProtKB-SubCell"/>
</dbReference>
<evidence type="ECO:0000313" key="11">
    <source>
        <dbReference type="EMBL" id="MCV7629932.1"/>
    </source>
</evidence>
<dbReference type="FunFam" id="3.40.1160.10:FF:000004">
    <property type="entry name" value="Acetylglutamate kinase"/>
    <property type="match status" value="1"/>
</dbReference>
<dbReference type="EC" id="2.7.2.8" evidence="9"/>
<keyword evidence="5 9" id="KW-0547">Nucleotide-binding</keyword>
<organism evidence="11 12">
    <name type="scientific">Micrococcus luteus</name>
    <name type="common">Micrococcus lysodeikticus</name>
    <dbReference type="NCBI Taxonomy" id="1270"/>
    <lineage>
        <taxon>Bacteria</taxon>
        <taxon>Bacillati</taxon>
        <taxon>Actinomycetota</taxon>
        <taxon>Actinomycetes</taxon>
        <taxon>Micrococcales</taxon>
        <taxon>Micrococcaceae</taxon>
        <taxon>Micrococcus</taxon>
    </lineage>
</organism>
<dbReference type="InterPro" id="IPR001048">
    <property type="entry name" value="Asp/Glu/Uridylate_kinase"/>
</dbReference>
<dbReference type="InterPro" id="IPR001057">
    <property type="entry name" value="Glu/AcGlu_kinase"/>
</dbReference>
<dbReference type="SUPFAM" id="SSF53633">
    <property type="entry name" value="Carbamate kinase-like"/>
    <property type="match status" value="1"/>
</dbReference>
<evidence type="ECO:0000256" key="7">
    <source>
        <dbReference type="ARBA" id="ARBA00022840"/>
    </source>
</evidence>
<dbReference type="GO" id="GO:0005524">
    <property type="term" value="F:ATP binding"/>
    <property type="evidence" value="ECO:0007669"/>
    <property type="project" value="UniProtKB-UniRule"/>
</dbReference>
<keyword evidence="3 9" id="KW-0028">Amino-acid biosynthesis</keyword>
<feature type="site" description="Transition state stabilizer" evidence="9">
    <location>
        <position position="272"/>
    </location>
</feature>
<keyword evidence="2 9" id="KW-0055">Arginine biosynthesis</keyword>
<proteinExistence type="inferred from homology"/>
<gene>
    <name evidence="9 11" type="primary">argB</name>
    <name evidence="11" type="ORF">M3A82_011410</name>
</gene>
<dbReference type="PANTHER" id="PTHR23342:SF0">
    <property type="entry name" value="N-ACETYLGLUTAMATE SYNTHASE, MITOCHONDRIAL"/>
    <property type="match status" value="1"/>
</dbReference>
<evidence type="ECO:0000259" key="10">
    <source>
        <dbReference type="Pfam" id="PF00696"/>
    </source>
</evidence>
<evidence type="ECO:0000256" key="6">
    <source>
        <dbReference type="ARBA" id="ARBA00022777"/>
    </source>
</evidence>
<reference evidence="11" key="1">
    <citation type="submission" date="2023-06" db="EMBL/GenBank/DDBJ databases">
        <title>lsaBGC provides a comprehensive framework for evolutionary analysis of biosynthetic gene clusters within focal taxa.</title>
        <authorList>
            <person name="Salamzade R."/>
            <person name="Sandstrom S."/>
            <person name="Kalan L.R."/>
        </authorList>
    </citation>
    <scope>NUCLEOTIDE SEQUENCE</scope>
    <source>
        <strain evidence="11">P3-SID899</strain>
    </source>
</reference>
<keyword evidence="4 9" id="KW-0808">Transferase</keyword>
<evidence type="ECO:0000256" key="4">
    <source>
        <dbReference type="ARBA" id="ARBA00022679"/>
    </source>
</evidence>
<keyword evidence="6 9" id="KW-0418">Kinase</keyword>
<keyword evidence="7 9" id="KW-0067">ATP-binding</keyword>
<evidence type="ECO:0000256" key="3">
    <source>
        <dbReference type="ARBA" id="ARBA00022605"/>
    </source>
</evidence>
<evidence type="ECO:0000256" key="9">
    <source>
        <dbReference type="HAMAP-Rule" id="MF_00082"/>
    </source>
</evidence>
<evidence type="ECO:0000256" key="1">
    <source>
        <dbReference type="ARBA" id="ARBA00004828"/>
    </source>
</evidence>
<dbReference type="Gene3D" id="3.40.1160.10">
    <property type="entry name" value="Acetylglutamate kinase-like"/>
    <property type="match status" value="1"/>
</dbReference>
<dbReference type="RefSeq" id="WP_002853666.1">
    <property type="nucleotide sequence ID" value="NZ_CP082331.1"/>
</dbReference>
<dbReference type="InterPro" id="IPR004662">
    <property type="entry name" value="AcgluKinase_fam"/>
</dbReference>
<dbReference type="NCBIfam" id="TIGR00761">
    <property type="entry name" value="argB"/>
    <property type="match status" value="1"/>
</dbReference>
<keyword evidence="9" id="KW-0963">Cytoplasm</keyword>
<dbReference type="InterPro" id="IPR037528">
    <property type="entry name" value="ArgB"/>
</dbReference>
<evidence type="ECO:0000313" key="12">
    <source>
        <dbReference type="Proteomes" id="UP001205867"/>
    </source>
</evidence>
<comment type="pathway">
    <text evidence="1 9">Amino-acid biosynthesis; L-arginine biosynthesis; N(2)-acetyl-L-ornithine from L-glutamate: step 2/4.</text>
</comment>
<protein>
    <recommendedName>
        <fullName evidence="9">Acetylglutamate kinase</fullName>
        <ecNumber evidence="9">2.7.2.8</ecNumber>
    </recommendedName>
    <alternativeName>
        <fullName evidence="9">N-acetyl-L-glutamate 5-phosphotransferase</fullName>
    </alternativeName>
    <alternativeName>
        <fullName evidence="9">NAG kinase</fullName>
        <shortName evidence="9">NAGK</shortName>
    </alternativeName>
</protein>
<dbReference type="PANTHER" id="PTHR23342">
    <property type="entry name" value="N-ACETYLGLUTAMATE SYNTHASE"/>
    <property type="match status" value="1"/>
</dbReference>
<dbReference type="GO" id="GO:0003991">
    <property type="term" value="F:acetylglutamate kinase activity"/>
    <property type="evidence" value="ECO:0007669"/>
    <property type="project" value="UniProtKB-UniRule"/>
</dbReference>
<comment type="caution">
    <text evidence="11">The sequence shown here is derived from an EMBL/GenBank/DDBJ whole genome shotgun (WGS) entry which is preliminary data.</text>
</comment>
<feature type="site" description="Transition state stabilizer" evidence="9">
    <location>
        <position position="49"/>
    </location>
</feature>
<dbReference type="HAMAP" id="MF_00082">
    <property type="entry name" value="ArgB"/>
    <property type="match status" value="1"/>
</dbReference>
<comment type="subcellular location">
    <subcellularLocation>
        <location evidence="9">Cytoplasm</location>
    </subcellularLocation>
</comment>
<dbReference type="PRINTS" id="PR00474">
    <property type="entry name" value="GLU5KINASE"/>
</dbReference>
<dbReference type="GO" id="GO:0042450">
    <property type="term" value="P:L-arginine biosynthetic process via ornithine"/>
    <property type="evidence" value="ECO:0007669"/>
    <property type="project" value="UniProtKB-UniRule"/>
</dbReference>
<feature type="binding site" evidence="9">
    <location>
        <begin position="84"/>
        <end position="85"/>
    </location>
    <ligand>
        <name>substrate</name>
    </ligand>
</feature>
<dbReference type="AlphaFoldDB" id="A0AAP3EXX0"/>
<sequence length="328" mass="34061">MSPHTDPATAAAPVLSTADRLDRAESKAEVLVEALPWIRRFAGTVMVVKYGGNAMVSEELRRAFAEDIVFLHHVGVHPVVVHGGGPQINAMLDRLGIASEFRGGLRVTTEEAMDVVRMVLTGQVGRELVGLVNSHGPYAVGFSGEDAGLLRARRTGAVVDGQEVDLGLVGEVTGVDPTAILDVIEAGRIPVVSSVAPEIDDDGEPTGQVLNVNADTAAAALAAALGAAKLVLLTDVEGLYADWPDRDSLISSLTAAQLRALLPSLASGMIPKMAACLAAVDAGVQRAHVVDGRRPHSMLLEVFTSAGVGTQVVPDAEPTAPTTPEEDA</sequence>
<feature type="binding site" evidence="9">
    <location>
        <position position="211"/>
    </location>
    <ligand>
        <name>substrate</name>
    </ligand>
</feature>
<dbReference type="PIRSF" id="PIRSF000728">
    <property type="entry name" value="NAGK"/>
    <property type="match status" value="1"/>
</dbReference>
<comment type="catalytic activity">
    <reaction evidence="8 9">
        <text>N-acetyl-L-glutamate + ATP = N-acetyl-L-glutamyl 5-phosphate + ADP</text>
        <dbReference type="Rhea" id="RHEA:14629"/>
        <dbReference type="ChEBI" id="CHEBI:30616"/>
        <dbReference type="ChEBI" id="CHEBI:44337"/>
        <dbReference type="ChEBI" id="CHEBI:57936"/>
        <dbReference type="ChEBI" id="CHEBI:456216"/>
        <dbReference type="EC" id="2.7.2.8"/>
    </reaction>
</comment>
<dbReference type="InterPro" id="IPR036393">
    <property type="entry name" value="AceGlu_kinase-like_sf"/>
</dbReference>
<dbReference type="EMBL" id="JALXKZ020000046">
    <property type="protein sequence ID" value="MCV7629932.1"/>
    <property type="molecule type" value="Genomic_DNA"/>
</dbReference>
<feature type="domain" description="Aspartate/glutamate/uridylate kinase" evidence="10">
    <location>
        <begin position="45"/>
        <end position="291"/>
    </location>
</feature>
<comment type="similarity">
    <text evidence="9">Belongs to the acetylglutamate kinase family. ArgB subfamily.</text>
</comment>
<feature type="binding site" evidence="9">
    <location>
        <position position="106"/>
    </location>
    <ligand>
        <name>substrate</name>
    </ligand>
</feature>
<dbReference type="Pfam" id="PF00696">
    <property type="entry name" value="AA_kinase"/>
    <property type="match status" value="1"/>
</dbReference>
<evidence type="ECO:0000256" key="2">
    <source>
        <dbReference type="ARBA" id="ARBA00022571"/>
    </source>
</evidence>
<evidence type="ECO:0000256" key="8">
    <source>
        <dbReference type="ARBA" id="ARBA00048141"/>
    </source>
</evidence>
<name>A0AAP3EXX0_MICLU</name>
<evidence type="ECO:0000256" key="5">
    <source>
        <dbReference type="ARBA" id="ARBA00022741"/>
    </source>
</evidence>